<accession>B8J8Y6</accession>
<sequence>MRAAFAAGMALAVLASCRTVQTRQDFTPVSDADFGRLGPDQLGPVGPARADAAAAHDAVARAKLRLQEAKREQGYAEADRTAAEADLQRAATEAKGANSAGDTAWKARAQALADTAGLRRQAADAHLVFAKRLAEARQADVDAAEAHADAAQARLEQAKLQALARAGIPAAGKYDARRFDAHLAKAVAAEREAQARAGETGRAAVAAEDGWRALQRRWEARSQGRGGTG</sequence>
<protein>
    <submittedName>
        <fullName evidence="1">Uncharacterized protein</fullName>
    </submittedName>
</protein>
<reference evidence="1" key="1">
    <citation type="submission" date="2009-01" db="EMBL/GenBank/DDBJ databases">
        <title>Complete sequence of Anaeromyxobacter dehalogenans 2CP-1.</title>
        <authorList>
            <consortium name="US DOE Joint Genome Institute"/>
            <person name="Lucas S."/>
            <person name="Copeland A."/>
            <person name="Lapidus A."/>
            <person name="Glavina del Rio T."/>
            <person name="Dalin E."/>
            <person name="Tice H."/>
            <person name="Bruce D."/>
            <person name="Goodwin L."/>
            <person name="Pitluck S."/>
            <person name="Saunders E."/>
            <person name="Brettin T."/>
            <person name="Detter J.C."/>
            <person name="Han C."/>
            <person name="Larimer F."/>
            <person name="Land M."/>
            <person name="Hauser L."/>
            <person name="Kyrpides N."/>
            <person name="Ovchinnikova G."/>
            <person name="Beliaev A.S."/>
            <person name="Richardson P."/>
        </authorList>
    </citation>
    <scope>NUCLEOTIDE SEQUENCE</scope>
    <source>
        <strain evidence="1">2CP-1</strain>
    </source>
</reference>
<organism evidence="1 2">
    <name type="scientific">Anaeromyxobacter dehalogenans (strain ATCC BAA-258 / DSM 21875 / 2CP-1)</name>
    <dbReference type="NCBI Taxonomy" id="455488"/>
    <lineage>
        <taxon>Bacteria</taxon>
        <taxon>Pseudomonadati</taxon>
        <taxon>Myxococcota</taxon>
        <taxon>Myxococcia</taxon>
        <taxon>Myxococcales</taxon>
        <taxon>Cystobacterineae</taxon>
        <taxon>Anaeromyxobacteraceae</taxon>
        <taxon>Anaeromyxobacter</taxon>
    </lineage>
</organism>
<dbReference type="HOGENOM" id="CLU_1207794_0_0_7"/>
<dbReference type="EMBL" id="CP001359">
    <property type="protein sequence ID" value="ACL63584.1"/>
    <property type="molecule type" value="Genomic_DNA"/>
</dbReference>
<evidence type="ECO:0000313" key="1">
    <source>
        <dbReference type="EMBL" id="ACL63584.1"/>
    </source>
</evidence>
<evidence type="ECO:0000313" key="2">
    <source>
        <dbReference type="Proteomes" id="UP000007089"/>
    </source>
</evidence>
<dbReference type="Proteomes" id="UP000007089">
    <property type="component" value="Chromosome"/>
</dbReference>
<proteinExistence type="predicted"/>
<dbReference type="RefSeq" id="WP_012631647.1">
    <property type="nucleotide sequence ID" value="NC_011891.1"/>
</dbReference>
<dbReference type="PROSITE" id="PS51257">
    <property type="entry name" value="PROKAR_LIPOPROTEIN"/>
    <property type="match status" value="1"/>
</dbReference>
<dbReference type="AlphaFoldDB" id="B8J8Y6"/>
<keyword evidence="2" id="KW-1185">Reference proteome</keyword>
<gene>
    <name evidence="1" type="ordered locus">A2cp1_0225</name>
</gene>
<name>B8J8Y6_ANAD2</name>
<dbReference type="KEGG" id="acp:A2cp1_0225"/>